<evidence type="ECO:0000313" key="1">
    <source>
        <dbReference type="EMBL" id="KAL2052437.1"/>
    </source>
</evidence>
<name>A0ABR4B3G5_9LECA</name>
<protein>
    <submittedName>
        <fullName evidence="1">Uncharacterized protein</fullName>
    </submittedName>
</protein>
<gene>
    <name evidence="1" type="ORF">ABVK25_007309</name>
</gene>
<evidence type="ECO:0000313" key="2">
    <source>
        <dbReference type="Proteomes" id="UP001590951"/>
    </source>
</evidence>
<dbReference type="Proteomes" id="UP001590951">
    <property type="component" value="Unassembled WGS sequence"/>
</dbReference>
<accession>A0ABR4B3G5</accession>
<organism evidence="1 2">
    <name type="scientific">Lepraria finkii</name>
    <dbReference type="NCBI Taxonomy" id="1340010"/>
    <lineage>
        <taxon>Eukaryota</taxon>
        <taxon>Fungi</taxon>
        <taxon>Dikarya</taxon>
        <taxon>Ascomycota</taxon>
        <taxon>Pezizomycotina</taxon>
        <taxon>Lecanoromycetes</taxon>
        <taxon>OSLEUM clade</taxon>
        <taxon>Lecanoromycetidae</taxon>
        <taxon>Lecanorales</taxon>
        <taxon>Lecanorineae</taxon>
        <taxon>Stereocaulaceae</taxon>
        <taxon>Lepraria</taxon>
    </lineage>
</organism>
<comment type="caution">
    <text evidence="1">The sequence shown here is derived from an EMBL/GenBank/DDBJ whole genome shotgun (WGS) entry which is preliminary data.</text>
</comment>
<proteinExistence type="predicted"/>
<reference evidence="1 2" key="1">
    <citation type="submission" date="2024-09" db="EMBL/GenBank/DDBJ databases">
        <title>Rethinking Asexuality: The Enigmatic Case of Functional Sexual Genes in Lepraria (Stereocaulaceae).</title>
        <authorList>
            <person name="Doellman M."/>
            <person name="Sun Y."/>
            <person name="Barcenas-Pena A."/>
            <person name="Lumbsch H.T."/>
            <person name="Grewe F."/>
        </authorList>
    </citation>
    <scope>NUCLEOTIDE SEQUENCE [LARGE SCALE GENOMIC DNA]</scope>
    <source>
        <strain evidence="1 2">Grewe 0041</strain>
    </source>
</reference>
<keyword evidence="2" id="KW-1185">Reference proteome</keyword>
<dbReference type="EMBL" id="JBHFEH010000027">
    <property type="protein sequence ID" value="KAL2052437.1"/>
    <property type="molecule type" value="Genomic_DNA"/>
</dbReference>
<sequence>MSCVEASITANFGAFSRLSHSEILTTLRGTENYSPGDNWESLKPRASLLWRPAVVNVRPQLYKGILEPLEHT</sequence>